<dbReference type="STRING" id="394503.Ccel_0573"/>
<dbReference type="HOGENOM" id="CLU_050521_1_0_9"/>
<dbReference type="OrthoDB" id="1640349at2"/>
<dbReference type="NCBIfam" id="TIGR02876">
    <property type="entry name" value="spore_yqfD"/>
    <property type="match status" value="1"/>
</dbReference>
<keyword evidence="1" id="KW-0472">Membrane</keyword>
<feature type="transmembrane region" description="Helical" evidence="1">
    <location>
        <begin position="6"/>
        <end position="23"/>
    </location>
</feature>
<dbReference type="PIRSF" id="PIRSF029895">
    <property type="entry name" value="SpoIV"/>
    <property type="match status" value="1"/>
</dbReference>
<gene>
    <name evidence="2" type="ordered locus">Ccel_0573</name>
</gene>
<keyword evidence="1" id="KW-1133">Transmembrane helix</keyword>
<dbReference type="KEGG" id="cce:Ccel_0573"/>
<dbReference type="RefSeq" id="WP_015924126.1">
    <property type="nucleotide sequence ID" value="NC_011898.1"/>
</dbReference>
<accession>B8I730</accession>
<name>B8I730_RUMCH</name>
<dbReference type="EMBL" id="CP001348">
    <property type="protein sequence ID" value="ACL74954.1"/>
    <property type="molecule type" value="Genomic_DNA"/>
</dbReference>
<dbReference type="InterPro" id="IPR010690">
    <property type="entry name" value="YqfD"/>
</dbReference>
<reference evidence="2 3" key="1">
    <citation type="submission" date="2009-01" db="EMBL/GenBank/DDBJ databases">
        <title>Complete sequence of Clostridium cellulolyticum H10.</title>
        <authorList>
            <consortium name="US DOE Joint Genome Institute"/>
            <person name="Lucas S."/>
            <person name="Copeland A."/>
            <person name="Lapidus A."/>
            <person name="Glavina del Rio T."/>
            <person name="Dalin E."/>
            <person name="Tice H."/>
            <person name="Bruce D."/>
            <person name="Goodwin L."/>
            <person name="Pitluck S."/>
            <person name="Chertkov O."/>
            <person name="Saunders E."/>
            <person name="Brettin T."/>
            <person name="Detter J.C."/>
            <person name="Han C."/>
            <person name="Larimer F."/>
            <person name="Land M."/>
            <person name="Hauser L."/>
            <person name="Kyrpides N."/>
            <person name="Ivanova N."/>
            <person name="Zhou J."/>
            <person name="Richardson P."/>
        </authorList>
    </citation>
    <scope>NUCLEOTIDE SEQUENCE [LARGE SCALE GENOMIC DNA]</scope>
    <source>
        <strain evidence="3">ATCC 35319 / DSM 5812 / JCM 6584 / H10</strain>
    </source>
</reference>
<dbReference type="eggNOG" id="COG0561">
    <property type="taxonomic scope" value="Bacteria"/>
</dbReference>
<dbReference type="Proteomes" id="UP000001349">
    <property type="component" value="Chromosome"/>
</dbReference>
<feature type="transmembrane region" description="Helical" evidence="1">
    <location>
        <begin position="91"/>
        <end position="111"/>
    </location>
</feature>
<organism evidence="2 3">
    <name type="scientific">Ruminiclostridium cellulolyticum (strain ATCC 35319 / DSM 5812 / JCM 6584 / H10)</name>
    <name type="common">Clostridium cellulolyticum</name>
    <dbReference type="NCBI Taxonomy" id="394503"/>
    <lineage>
        <taxon>Bacteria</taxon>
        <taxon>Bacillati</taxon>
        <taxon>Bacillota</taxon>
        <taxon>Clostridia</taxon>
        <taxon>Eubacteriales</taxon>
        <taxon>Oscillospiraceae</taxon>
        <taxon>Ruminiclostridium</taxon>
    </lineage>
</organism>
<dbReference type="Pfam" id="PF06898">
    <property type="entry name" value="YqfD"/>
    <property type="match status" value="1"/>
</dbReference>
<dbReference type="AlphaFoldDB" id="B8I730"/>
<evidence type="ECO:0000313" key="3">
    <source>
        <dbReference type="Proteomes" id="UP000001349"/>
    </source>
</evidence>
<keyword evidence="3" id="KW-1185">Reference proteome</keyword>
<protein>
    <submittedName>
        <fullName evidence="2">Sporulation protein YqfD</fullName>
    </submittedName>
</protein>
<proteinExistence type="predicted"/>
<keyword evidence="1" id="KW-0812">Transmembrane</keyword>
<evidence type="ECO:0000256" key="1">
    <source>
        <dbReference type="SAM" id="Phobius"/>
    </source>
</evidence>
<evidence type="ECO:0000313" key="2">
    <source>
        <dbReference type="EMBL" id="ACL74954.1"/>
    </source>
</evidence>
<sequence>MLVWRLWNYIIGYVIIIVEGYFLEKFINICTHRQIKLWNVKWNSSSKLTMKISINDFRKLRPVAKKSRCRVHISKKKGLPFLIYKYKNRKAFIIGSAACIITFFIISSFIWDVSVTGNEKVSTEIILGKLYENGIKPGAFKFSINPDNVIDNIMLGINDLSRISVSVRGTRVFVDVSERVKPPDLIDKKIPCNLIAAKDGVIYSIVAKEGLETVKIGDTVTKGQLLVTGTIENVKNPEAPPLMVHSMGAVKARTWYEASNQVEQTLVKTRRTGLEKERYSVIFFTKKINLFHRKITYNNIEHIEYKKKLSIGKNFALPVEWVVDKYYEYELIQEKLDIDRAKQLAAEKAFKQVQDLIPQGAEMAKKNVYFTEKDDGKITATVTVECIEDIGVTQMIGG</sequence>